<dbReference type="RefSeq" id="WP_139176921.1">
    <property type="nucleotide sequence ID" value="NZ_FOCT01000013.1"/>
</dbReference>
<dbReference type="Gene3D" id="2.30.30.380">
    <property type="entry name" value="Zn-finger domain of Sec23/24"/>
    <property type="match status" value="1"/>
</dbReference>
<evidence type="ECO:0000313" key="3">
    <source>
        <dbReference type="EMBL" id="SEO18138.1"/>
    </source>
</evidence>
<evidence type="ECO:0000256" key="1">
    <source>
        <dbReference type="SAM" id="MobiDB-lite"/>
    </source>
</evidence>
<evidence type="ECO:0000313" key="4">
    <source>
        <dbReference type="Proteomes" id="UP000183898"/>
    </source>
</evidence>
<name>A0A1H8MLL6_9PROT</name>
<protein>
    <submittedName>
        <fullName evidence="3">Uncharacterized protein</fullName>
    </submittedName>
</protein>
<keyword evidence="2" id="KW-0472">Membrane</keyword>
<keyword evidence="2" id="KW-0812">Transmembrane</keyword>
<evidence type="ECO:0000256" key="2">
    <source>
        <dbReference type="SAM" id="Phobius"/>
    </source>
</evidence>
<dbReference type="AlphaFoldDB" id="A0A1H8MLL6"/>
<sequence length="261" mass="28904">MKLVVCTNCGIQNRIKSYYYRRLPICGRCQAPLSEPALLQIIRHTVKYRYWIILGLLVGGAFYLNTQVAPESEQIAPTSSVPEFSEHPPVAPESEQIAATSSVPEVSGHPPVVPPSKHIAATSTVPEGPVYPPVDVKQGIYKRFTVLESIAPFQIITPPGKEHYYVKLVNASTGANVISFFVNGGQTFDTKVPLGTYRVRYATGMVWYGEKHLFGPDTNYSEAEKTFQFTMLGNQINGYTLQLIRQQGGNLFTKSISANQF</sequence>
<accession>A0A1H8MLL6</accession>
<dbReference type="EMBL" id="FOCT01000013">
    <property type="protein sequence ID" value="SEO18138.1"/>
    <property type="molecule type" value="Genomic_DNA"/>
</dbReference>
<feature type="transmembrane region" description="Helical" evidence="2">
    <location>
        <begin position="48"/>
        <end position="64"/>
    </location>
</feature>
<keyword evidence="2" id="KW-1133">Transmembrane helix</keyword>
<gene>
    <name evidence="3" type="ORF">SAMN05216404_11325</name>
</gene>
<feature type="region of interest" description="Disordered" evidence="1">
    <location>
        <begin position="95"/>
        <end position="120"/>
    </location>
</feature>
<proteinExistence type="predicted"/>
<dbReference type="Proteomes" id="UP000183898">
    <property type="component" value="Unassembled WGS sequence"/>
</dbReference>
<organism evidence="3 4">
    <name type="scientific">Nitrosospira multiformis</name>
    <dbReference type="NCBI Taxonomy" id="1231"/>
    <lineage>
        <taxon>Bacteria</taxon>
        <taxon>Pseudomonadati</taxon>
        <taxon>Pseudomonadota</taxon>
        <taxon>Betaproteobacteria</taxon>
        <taxon>Nitrosomonadales</taxon>
        <taxon>Nitrosomonadaceae</taxon>
        <taxon>Nitrosospira</taxon>
    </lineage>
</organism>
<reference evidence="3 4" key="1">
    <citation type="submission" date="2016-10" db="EMBL/GenBank/DDBJ databases">
        <authorList>
            <person name="de Groot N.N."/>
        </authorList>
    </citation>
    <scope>NUCLEOTIDE SEQUENCE [LARGE SCALE GENOMIC DNA]</scope>
    <source>
        <strain evidence="3 4">Nl18</strain>
    </source>
</reference>